<proteinExistence type="predicted"/>
<accession>A0A7L5AP63</accession>
<evidence type="ECO:0000256" key="1">
    <source>
        <dbReference type="SAM" id="MobiDB-lite"/>
    </source>
</evidence>
<reference evidence="2 3" key="1">
    <citation type="submission" date="2016-09" db="EMBL/GenBank/DDBJ databases">
        <title>Complete genome sequence of microbes from the polar regions.</title>
        <authorList>
            <person name="Liao L."/>
            <person name="Chen B."/>
        </authorList>
    </citation>
    <scope>NUCLEOTIDE SEQUENCE [LARGE SCALE GENOMIC DNA]</scope>
    <source>
        <strain evidence="2 3">ZS314</strain>
    </source>
</reference>
<name>A0A7L5AP63_9MICO</name>
<organism evidence="2 3">
    <name type="scientific">Marisediminicola antarctica</name>
    <dbReference type="NCBI Taxonomy" id="674079"/>
    <lineage>
        <taxon>Bacteria</taxon>
        <taxon>Bacillati</taxon>
        <taxon>Actinomycetota</taxon>
        <taxon>Actinomycetes</taxon>
        <taxon>Micrococcales</taxon>
        <taxon>Microbacteriaceae</taxon>
        <taxon>Marisediminicola</taxon>
    </lineage>
</organism>
<dbReference type="Proteomes" id="UP000464507">
    <property type="component" value="Chromosome"/>
</dbReference>
<protein>
    <recommendedName>
        <fullName evidence="4">Transposase</fullName>
    </recommendedName>
</protein>
<keyword evidence="3" id="KW-1185">Reference proteome</keyword>
<evidence type="ECO:0000313" key="2">
    <source>
        <dbReference type="EMBL" id="QHO70139.1"/>
    </source>
</evidence>
<evidence type="ECO:0008006" key="4">
    <source>
        <dbReference type="Google" id="ProtNLM"/>
    </source>
</evidence>
<sequence>MRDYTSANLSTPNSVAIVEVDRLVKASAIRQLIVGWRAEDVKSAAGAKPFVDETAALALILLQLRLERPTLISDMAKTFHRLSPRQRAVIGLRHDGEDTRVYGRIGDAVKRLIALVDEFPGRRDKILSRDEFRAMIAGRDPADCRKRRERMFLLGNTLVEGTWKMLPREVRERWEGNIAQDATLVPLQGQRGNPAGHNLNERRRSINSDGGYYQRAGSHGAMTHSDAREANKASPGAKNKGTSIGKSTWGVEAELARLVPNLHDDPDLFPLITLGVSYHIPGAITGEGVRMLNSFVDRGHRPNHYIVDRAYPGGKFQEFHLPARLLGVKLVFDYKDKALGVQLHHTSGFVQVSGAWYLDNLPDVHRDADKVVLVARNKFDAEINRIEKTNPTDAERAEGKGKAGKELAPAEELYEKQLAQRAKYMLTYKGHIQPDGSRRYIIPTDAPGYPKWKAQKGSHQSQSIVMTLPTAKEIEDDVNAGGLKNEQYFAYGTAPWKHAYGLRNGVESANRNVKRAQFEDIATPDKRGVRGNTFTYIVVAMSIVAENLRQMVSFFKRKLALKTIHSKNNYIPSLFWQSDNSVPAPEPEPRPPW</sequence>
<feature type="region of interest" description="Disordered" evidence="1">
    <location>
        <begin position="217"/>
        <end position="245"/>
    </location>
</feature>
<dbReference type="AlphaFoldDB" id="A0A7L5AP63"/>
<evidence type="ECO:0000313" key="3">
    <source>
        <dbReference type="Proteomes" id="UP000464507"/>
    </source>
</evidence>
<dbReference type="KEGG" id="mant:BHD05_11285"/>
<dbReference type="EMBL" id="CP017146">
    <property type="protein sequence ID" value="QHO70139.1"/>
    <property type="molecule type" value="Genomic_DNA"/>
</dbReference>
<gene>
    <name evidence="2" type="ORF">BHD05_11285</name>
</gene>